<keyword evidence="2" id="KW-1185">Reference proteome</keyword>
<dbReference type="EMBL" id="JANPWB010000006">
    <property type="protein sequence ID" value="KAJ1182634.1"/>
    <property type="molecule type" value="Genomic_DNA"/>
</dbReference>
<organism evidence="1 2">
    <name type="scientific">Pleurodeles waltl</name>
    <name type="common">Iberian ribbed newt</name>
    <dbReference type="NCBI Taxonomy" id="8319"/>
    <lineage>
        <taxon>Eukaryota</taxon>
        <taxon>Metazoa</taxon>
        <taxon>Chordata</taxon>
        <taxon>Craniata</taxon>
        <taxon>Vertebrata</taxon>
        <taxon>Euteleostomi</taxon>
        <taxon>Amphibia</taxon>
        <taxon>Batrachia</taxon>
        <taxon>Caudata</taxon>
        <taxon>Salamandroidea</taxon>
        <taxon>Salamandridae</taxon>
        <taxon>Pleurodelinae</taxon>
        <taxon>Pleurodeles</taxon>
    </lineage>
</organism>
<reference evidence="1" key="1">
    <citation type="journal article" date="2022" name="bioRxiv">
        <title>Sequencing and chromosome-scale assembly of the giantPleurodeles waltlgenome.</title>
        <authorList>
            <person name="Brown T."/>
            <person name="Elewa A."/>
            <person name="Iarovenko S."/>
            <person name="Subramanian E."/>
            <person name="Araus A.J."/>
            <person name="Petzold A."/>
            <person name="Susuki M."/>
            <person name="Suzuki K.-i.T."/>
            <person name="Hayashi T."/>
            <person name="Toyoda A."/>
            <person name="Oliveira C."/>
            <person name="Osipova E."/>
            <person name="Leigh N.D."/>
            <person name="Simon A."/>
            <person name="Yun M.H."/>
        </authorList>
    </citation>
    <scope>NUCLEOTIDE SEQUENCE</scope>
    <source>
        <strain evidence="1">20211129_DDA</strain>
        <tissue evidence="1">Liver</tissue>
    </source>
</reference>
<comment type="caution">
    <text evidence="1">The sequence shown here is derived from an EMBL/GenBank/DDBJ whole genome shotgun (WGS) entry which is preliminary data.</text>
</comment>
<dbReference type="Proteomes" id="UP001066276">
    <property type="component" value="Chromosome 3_2"/>
</dbReference>
<sequence>MLDLEHRATALADMPALWQLNDARQEYPSVAETSARGYCLEIQRKLYDDGDKVARLLAWLSHKEEEAKWVREIITPVGGRRYPPAGTLPKNLLVTNMDCTRTLIGV</sequence>
<evidence type="ECO:0000313" key="1">
    <source>
        <dbReference type="EMBL" id="KAJ1182634.1"/>
    </source>
</evidence>
<proteinExistence type="predicted"/>
<evidence type="ECO:0000313" key="2">
    <source>
        <dbReference type="Proteomes" id="UP001066276"/>
    </source>
</evidence>
<accession>A0AAV7U3H4</accession>
<dbReference type="AlphaFoldDB" id="A0AAV7U3H4"/>
<gene>
    <name evidence="1" type="ORF">NDU88_007818</name>
</gene>
<name>A0AAV7U3H4_PLEWA</name>
<protein>
    <submittedName>
        <fullName evidence="1">Uncharacterized protein</fullName>
    </submittedName>
</protein>